<comment type="subunit">
    <text evidence="1">Homodimer.</text>
</comment>
<keyword evidence="3" id="KW-1185">Reference proteome</keyword>
<organism evidence="2 3">
    <name type="scientific">Ilex paraguariensis</name>
    <name type="common">yerba mate</name>
    <dbReference type="NCBI Taxonomy" id="185542"/>
    <lineage>
        <taxon>Eukaryota</taxon>
        <taxon>Viridiplantae</taxon>
        <taxon>Streptophyta</taxon>
        <taxon>Embryophyta</taxon>
        <taxon>Tracheophyta</taxon>
        <taxon>Spermatophyta</taxon>
        <taxon>Magnoliopsida</taxon>
        <taxon>eudicotyledons</taxon>
        <taxon>Gunneridae</taxon>
        <taxon>Pentapetalae</taxon>
        <taxon>asterids</taxon>
        <taxon>campanulids</taxon>
        <taxon>Aquifoliales</taxon>
        <taxon>Aquifoliaceae</taxon>
        <taxon>Ilex</taxon>
    </lineage>
</organism>
<sequence length="111" mass="12321">MKGKMVLTWLLIVGVAAVLVNSEYYADSVPHEPKKEKETHLHFFIHDIITTNCPTAVKVSHANLTGVDTKPTWSTPFGCMFVNPLTVGPSQRKRSSEMLRASTCHLVKAKT</sequence>
<keyword evidence="1" id="KW-0964">Secreted</keyword>
<dbReference type="Pfam" id="PF03018">
    <property type="entry name" value="Dirigent"/>
    <property type="match status" value="1"/>
</dbReference>
<dbReference type="Proteomes" id="UP001642360">
    <property type="component" value="Unassembled WGS sequence"/>
</dbReference>
<dbReference type="InterPro" id="IPR004265">
    <property type="entry name" value="Dirigent"/>
</dbReference>
<dbReference type="GO" id="GO:0048046">
    <property type="term" value="C:apoplast"/>
    <property type="evidence" value="ECO:0007669"/>
    <property type="project" value="UniProtKB-SubCell"/>
</dbReference>
<feature type="signal peptide" evidence="1">
    <location>
        <begin position="1"/>
        <end position="22"/>
    </location>
</feature>
<evidence type="ECO:0000256" key="1">
    <source>
        <dbReference type="RuleBase" id="RU363099"/>
    </source>
</evidence>
<comment type="caution">
    <text evidence="2">The sequence shown here is derived from an EMBL/GenBank/DDBJ whole genome shotgun (WGS) entry which is preliminary data.</text>
</comment>
<dbReference type="EMBL" id="CAUOFW020001752">
    <property type="protein sequence ID" value="CAK9148498.1"/>
    <property type="molecule type" value="Genomic_DNA"/>
</dbReference>
<keyword evidence="1" id="KW-0052">Apoplast</keyword>
<protein>
    <recommendedName>
        <fullName evidence="1">Dirigent protein</fullName>
    </recommendedName>
</protein>
<feature type="chain" id="PRO_5044533716" description="Dirigent protein" evidence="1">
    <location>
        <begin position="23"/>
        <end position="111"/>
    </location>
</feature>
<reference evidence="2 3" key="1">
    <citation type="submission" date="2024-02" db="EMBL/GenBank/DDBJ databases">
        <authorList>
            <person name="Vignale AGUSTIN F."/>
            <person name="Sosa J E."/>
            <person name="Modenutti C."/>
        </authorList>
    </citation>
    <scope>NUCLEOTIDE SEQUENCE [LARGE SCALE GENOMIC DNA]</scope>
</reference>
<comment type="subcellular location">
    <subcellularLocation>
        <location evidence="1">Secreted</location>
        <location evidence="1">Extracellular space</location>
        <location evidence="1">Apoplast</location>
    </subcellularLocation>
</comment>
<proteinExistence type="inferred from homology"/>
<evidence type="ECO:0000313" key="3">
    <source>
        <dbReference type="Proteomes" id="UP001642360"/>
    </source>
</evidence>
<comment type="similarity">
    <text evidence="1">Belongs to the plant dirigent protein family.</text>
</comment>
<evidence type="ECO:0000313" key="2">
    <source>
        <dbReference type="EMBL" id="CAK9148498.1"/>
    </source>
</evidence>
<accession>A0ABC8S0J0</accession>
<keyword evidence="1" id="KW-0732">Signal</keyword>
<gene>
    <name evidence="2" type="ORF">ILEXP_LOCUS16440</name>
</gene>
<dbReference type="AlphaFoldDB" id="A0ABC8S0J0"/>
<name>A0ABC8S0J0_9AQUA</name>
<comment type="function">
    <text evidence="1">Dirigent proteins impart stereoselectivity on the phenoxy radical-coupling reaction, yielding optically active lignans from two molecules of coniferyl alcohol in the biosynthesis of lignans, flavonolignans, and alkaloids and thus plays a central role in plant secondary metabolism.</text>
</comment>